<dbReference type="Gene3D" id="3.40.50.10540">
    <property type="entry name" value="Crotonobetainyl-coa:carnitine coa-transferase, domain 1"/>
    <property type="match status" value="2"/>
</dbReference>
<reference evidence="4" key="1">
    <citation type="journal article" date="2019" name="Int. J. Syst. Evol. Microbiol.">
        <title>The Global Catalogue of Microorganisms (GCM) 10K type strain sequencing project: providing services to taxonomists for standard genome sequencing and annotation.</title>
        <authorList>
            <consortium name="The Broad Institute Genomics Platform"/>
            <consortium name="The Broad Institute Genome Sequencing Center for Infectious Disease"/>
            <person name="Wu L."/>
            <person name="Ma J."/>
        </authorList>
    </citation>
    <scope>NUCLEOTIDE SEQUENCE [LARGE SCALE GENOMIC DNA]</scope>
    <source>
        <strain evidence="4">JCM 10411</strain>
    </source>
</reference>
<sequence length="800" mass="84886">MSAAAKLPLAGLRVVELAGELADSGTRLLADLGAEVVKVEPPEGAAGRRRTPMGDISRWAWHLNNANKLGVVLDAADVCDMTKLRDLVGAADILVDCWGPGRLADAGLEPGRLTAEVPGLVVVQVSAFGQTGPYRDLQATEHVLYAMGGVLSRSGFPGAEPLLPPVGLVEGHTGAHVAWAALLAHYQARRTHRGESVDVSAYEAVVHGLDPVFGTQGSAAAARPDTFPRGRPDSRNYYPVYRCADGHVRTCLLSRRQWRAMFEWLGSPEEFADPKFDAIPARFHAAERLNAVIQEFFDRHTRAELVEEGAERGIPIAEVLDVADVLTVPHFVTSGVLADVEIAPGVTARVPSGQVRVDGVRAGHRSRCPELGEHDDVVLGADGFWPPRVLLAGPELADGDRPFVGLRVLDLGVNVFGAELGRQFADNGADVIKVENAAYPDGLRQSRREGAFAASFAWGNRNKRGLGLNLRSPRGVEIFRSLVATADVVVANFKPGTLAGLGLTHEILAEINPRIVICDASAFGNVGEWRKRLGYGPLVRASCGVSALWAYPDVEYGSADGSTVYPDHVASQVAAVSVLAGLIARLESGRGCLIELAQSDVALTHLGGHLAAESLQPGSVGPEGNIALAEAPSGVFPCAGDDEWCVVSVRDDDDWARLCRVVGRPELADHPLLGNVAGRLRNRAAAAGVLTQWLIRRDREESIAALQQAGVPAGLMARGPDQLDDAQLTARGAFADLEHPALPMTLRANLQVATYTSVPVAPLLPAPVLGEHTREIAASLLGLADQEVEALVAEGILQPE</sequence>
<dbReference type="GO" id="GO:0016740">
    <property type="term" value="F:transferase activity"/>
    <property type="evidence" value="ECO:0007669"/>
    <property type="project" value="UniProtKB-KW"/>
</dbReference>
<dbReference type="EMBL" id="JBHSOA010000033">
    <property type="protein sequence ID" value="MFC5853302.1"/>
    <property type="molecule type" value="Genomic_DNA"/>
</dbReference>
<dbReference type="RefSeq" id="WP_381363625.1">
    <property type="nucleotide sequence ID" value="NZ_JBHSOA010000033.1"/>
</dbReference>
<gene>
    <name evidence="3" type="ORF">ACFPZI_16140</name>
</gene>
<accession>A0ABW1DXE6</accession>
<proteinExistence type="inferred from homology"/>
<dbReference type="InterPro" id="IPR044855">
    <property type="entry name" value="CoA-Trfase_III_dom3_sf"/>
</dbReference>
<protein>
    <submittedName>
        <fullName evidence="3">CaiB/BaiF CoA transferase family protein</fullName>
    </submittedName>
</protein>
<dbReference type="InterPro" id="IPR050509">
    <property type="entry name" value="CoA-transferase_III"/>
</dbReference>
<dbReference type="PANTHER" id="PTHR48228">
    <property type="entry name" value="SUCCINYL-COA--D-CITRAMALATE COA-TRANSFERASE"/>
    <property type="match status" value="1"/>
</dbReference>
<dbReference type="Pfam" id="PF02515">
    <property type="entry name" value="CoA_transf_3"/>
    <property type="match status" value="2"/>
</dbReference>
<comment type="similarity">
    <text evidence="1">Belongs to the CoA-transferase III family.</text>
</comment>
<dbReference type="InterPro" id="IPR003673">
    <property type="entry name" value="CoA-Trfase_fam_III"/>
</dbReference>
<evidence type="ECO:0000256" key="1">
    <source>
        <dbReference type="ARBA" id="ARBA00008383"/>
    </source>
</evidence>
<evidence type="ECO:0000256" key="2">
    <source>
        <dbReference type="ARBA" id="ARBA00022679"/>
    </source>
</evidence>
<organism evidence="3 4">
    <name type="scientific">Streptomyces chlorus</name>
    <dbReference type="NCBI Taxonomy" id="887452"/>
    <lineage>
        <taxon>Bacteria</taxon>
        <taxon>Bacillati</taxon>
        <taxon>Actinomycetota</taxon>
        <taxon>Actinomycetes</taxon>
        <taxon>Kitasatosporales</taxon>
        <taxon>Streptomycetaceae</taxon>
        <taxon>Streptomyces</taxon>
    </lineage>
</organism>
<comment type="caution">
    <text evidence="3">The sequence shown here is derived from an EMBL/GenBank/DDBJ whole genome shotgun (WGS) entry which is preliminary data.</text>
</comment>
<name>A0ABW1DXE6_9ACTN</name>
<keyword evidence="2 3" id="KW-0808">Transferase</keyword>
<dbReference type="InterPro" id="IPR023606">
    <property type="entry name" value="CoA-Trfase_III_dom_1_sf"/>
</dbReference>
<dbReference type="Gene3D" id="3.30.1540.10">
    <property type="entry name" value="formyl-coa transferase, domain 3"/>
    <property type="match status" value="2"/>
</dbReference>
<dbReference type="PANTHER" id="PTHR48228:SF6">
    <property type="entry name" value="L-CARNITINE COA-TRANSFERASE"/>
    <property type="match status" value="1"/>
</dbReference>
<dbReference type="Proteomes" id="UP001596180">
    <property type="component" value="Unassembled WGS sequence"/>
</dbReference>
<dbReference type="SUPFAM" id="SSF89796">
    <property type="entry name" value="CoA-transferase family III (CaiB/BaiF)"/>
    <property type="match status" value="2"/>
</dbReference>
<evidence type="ECO:0000313" key="4">
    <source>
        <dbReference type="Proteomes" id="UP001596180"/>
    </source>
</evidence>
<keyword evidence="4" id="KW-1185">Reference proteome</keyword>
<evidence type="ECO:0000313" key="3">
    <source>
        <dbReference type="EMBL" id="MFC5853302.1"/>
    </source>
</evidence>